<protein>
    <submittedName>
        <fullName evidence="1">Uncharacterized protein</fullName>
    </submittedName>
</protein>
<dbReference type="GO" id="GO:0004664">
    <property type="term" value="F:prephenate dehydratase activity"/>
    <property type="evidence" value="ECO:0007669"/>
    <property type="project" value="InterPro"/>
</dbReference>
<dbReference type="Proteomes" id="UP000054928">
    <property type="component" value="Unassembled WGS sequence"/>
</dbReference>
<evidence type="ECO:0000313" key="2">
    <source>
        <dbReference type="Proteomes" id="UP000054928"/>
    </source>
</evidence>
<dbReference type="PROSITE" id="PS00858">
    <property type="entry name" value="PREPHENATE_DEHYDR_2"/>
    <property type="match status" value="1"/>
</dbReference>
<dbReference type="GeneID" id="36397866"/>
<evidence type="ECO:0000313" key="1">
    <source>
        <dbReference type="EMBL" id="CEG46408.1"/>
    </source>
</evidence>
<organism evidence="1 2">
    <name type="scientific">Plasmopara halstedii</name>
    <name type="common">Downy mildew of sunflower</name>
    <dbReference type="NCBI Taxonomy" id="4781"/>
    <lineage>
        <taxon>Eukaryota</taxon>
        <taxon>Sar</taxon>
        <taxon>Stramenopiles</taxon>
        <taxon>Oomycota</taxon>
        <taxon>Peronosporomycetes</taxon>
        <taxon>Peronosporales</taxon>
        <taxon>Peronosporaceae</taxon>
        <taxon>Plasmopara</taxon>
    </lineage>
</organism>
<dbReference type="AlphaFoldDB" id="A0A0P1AYP2"/>
<name>A0A0P1AYP2_PLAHL</name>
<proteinExistence type="predicted"/>
<dbReference type="GO" id="GO:0009094">
    <property type="term" value="P:L-phenylalanine biosynthetic process"/>
    <property type="evidence" value="ECO:0007669"/>
    <property type="project" value="InterPro"/>
</dbReference>
<dbReference type="SUPFAM" id="SSF55021">
    <property type="entry name" value="ACT-like"/>
    <property type="match status" value="1"/>
</dbReference>
<accession>A0A0P1AYP2</accession>
<dbReference type="Gene3D" id="3.30.70.260">
    <property type="match status" value="1"/>
</dbReference>
<keyword evidence="2" id="KW-1185">Reference proteome</keyword>
<reference evidence="2" key="1">
    <citation type="submission" date="2014-09" db="EMBL/GenBank/DDBJ databases">
        <authorList>
            <person name="Sharma Rahul"/>
            <person name="Thines Marco"/>
        </authorList>
    </citation>
    <scope>NUCLEOTIDE SEQUENCE [LARGE SCALE GENOMIC DNA]</scope>
</reference>
<dbReference type="RefSeq" id="XP_024582777.1">
    <property type="nucleotide sequence ID" value="XM_024717261.1"/>
</dbReference>
<dbReference type="InterPro" id="IPR045865">
    <property type="entry name" value="ACT-like_dom_sf"/>
</dbReference>
<dbReference type="EMBL" id="CCYD01002047">
    <property type="protein sequence ID" value="CEG46408.1"/>
    <property type="molecule type" value="Genomic_DNA"/>
</dbReference>
<sequence>MLSRVLAVFAQQDVDLTKIESRPWNHQASISYEYPEMRTNKYQYLFIADGETRFRLPPHGFSAASIFVQLGKRSTSSSVPSCNLQRRQDCDVELIDFHESSIQTGIACAGFMFSSALWWLTQLSYFA</sequence>
<dbReference type="InterPro" id="IPR018528">
    <property type="entry name" value="Preph_deHydtase_CS"/>
</dbReference>